<evidence type="ECO:0000313" key="1">
    <source>
        <dbReference type="EMBL" id="CAA9357137.1"/>
    </source>
</evidence>
<sequence length="40" mass="4861">WTHLQIAYKNQSGQENSNQYLYLKKFLPTKLVRLILKRLL</sequence>
<dbReference type="EMBL" id="CADCTZ010000621">
    <property type="protein sequence ID" value="CAA9357137.1"/>
    <property type="molecule type" value="Genomic_DNA"/>
</dbReference>
<dbReference type="AlphaFoldDB" id="A0A6J4MJK9"/>
<name>A0A6J4MJK9_9CYAN</name>
<gene>
    <name evidence="1" type="ORF">AVDCRST_MAG84-3194</name>
</gene>
<accession>A0A6J4MJK9</accession>
<feature type="non-terminal residue" evidence="1">
    <location>
        <position position="40"/>
    </location>
</feature>
<organism evidence="1">
    <name type="scientific">uncultured Microcoleus sp</name>
    <dbReference type="NCBI Taxonomy" id="259945"/>
    <lineage>
        <taxon>Bacteria</taxon>
        <taxon>Bacillati</taxon>
        <taxon>Cyanobacteriota</taxon>
        <taxon>Cyanophyceae</taxon>
        <taxon>Oscillatoriophycideae</taxon>
        <taxon>Oscillatoriales</taxon>
        <taxon>Microcoleaceae</taxon>
        <taxon>Microcoleus</taxon>
        <taxon>environmental samples</taxon>
    </lineage>
</organism>
<feature type="non-terminal residue" evidence="1">
    <location>
        <position position="1"/>
    </location>
</feature>
<proteinExistence type="predicted"/>
<reference evidence="1" key="1">
    <citation type="submission" date="2020-02" db="EMBL/GenBank/DDBJ databases">
        <authorList>
            <person name="Meier V. D."/>
        </authorList>
    </citation>
    <scope>NUCLEOTIDE SEQUENCE</scope>
    <source>
        <strain evidence="1">AVDCRST_MAG84</strain>
    </source>
</reference>
<protein>
    <submittedName>
        <fullName evidence="1">Uncharacterized protein</fullName>
    </submittedName>
</protein>